<feature type="transmembrane region" description="Helical" evidence="10">
    <location>
        <begin position="58"/>
        <end position="75"/>
    </location>
</feature>
<keyword evidence="5" id="KW-0547">Nucleotide-binding</keyword>
<evidence type="ECO:0000259" key="11">
    <source>
        <dbReference type="PROSITE" id="PS50109"/>
    </source>
</evidence>
<keyword evidence="10" id="KW-0812">Transmembrane</keyword>
<accession>A0ABV7YG84</accession>
<feature type="region of interest" description="Disordered" evidence="9">
    <location>
        <begin position="480"/>
        <end position="509"/>
    </location>
</feature>
<proteinExistence type="predicted"/>
<dbReference type="InterPro" id="IPR050482">
    <property type="entry name" value="Sensor_HK_TwoCompSys"/>
</dbReference>
<evidence type="ECO:0000256" key="7">
    <source>
        <dbReference type="ARBA" id="ARBA00022840"/>
    </source>
</evidence>
<dbReference type="PANTHER" id="PTHR24421">
    <property type="entry name" value="NITRATE/NITRITE SENSOR PROTEIN NARX-RELATED"/>
    <property type="match status" value="1"/>
</dbReference>
<dbReference type="Pfam" id="PF07730">
    <property type="entry name" value="HisKA_3"/>
    <property type="match status" value="1"/>
</dbReference>
<comment type="caution">
    <text evidence="12">The sequence shown here is derived from an EMBL/GenBank/DDBJ whole genome shotgun (WGS) entry which is preliminary data.</text>
</comment>
<dbReference type="RefSeq" id="WP_205120857.1">
    <property type="nucleotide sequence ID" value="NZ_JAFBCM010000001.1"/>
</dbReference>
<keyword evidence="10" id="KW-0472">Membrane</keyword>
<gene>
    <name evidence="12" type="ORF">ACFOUW_24185</name>
</gene>
<comment type="catalytic activity">
    <reaction evidence="1">
        <text>ATP + protein L-histidine = ADP + protein N-phospho-L-histidine.</text>
        <dbReference type="EC" id="2.7.13.3"/>
    </reaction>
</comment>
<organism evidence="12 13">
    <name type="scientific">Tenggerimyces flavus</name>
    <dbReference type="NCBI Taxonomy" id="1708749"/>
    <lineage>
        <taxon>Bacteria</taxon>
        <taxon>Bacillati</taxon>
        <taxon>Actinomycetota</taxon>
        <taxon>Actinomycetes</taxon>
        <taxon>Propionibacteriales</taxon>
        <taxon>Nocardioidaceae</taxon>
        <taxon>Tenggerimyces</taxon>
    </lineage>
</organism>
<evidence type="ECO:0000256" key="2">
    <source>
        <dbReference type="ARBA" id="ARBA00012438"/>
    </source>
</evidence>
<feature type="transmembrane region" description="Helical" evidence="10">
    <location>
        <begin position="144"/>
        <end position="164"/>
    </location>
</feature>
<evidence type="ECO:0000256" key="8">
    <source>
        <dbReference type="ARBA" id="ARBA00023012"/>
    </source>
</evidence>
<dbReference type="InterPro" id="IPR003594">
    <property type="entry name" value="HATPase_dom"/>
</dbReference>
<dbReference type="Gene3D" id="1.20.5.1930">
    <property type="match status" value="1"/>
</dbReference>
<keyword evidence="7" id="KW-0067">ATP-binding</keyword>
<dbReference type="Proteomes" id="UP001595699">
    <property type="component" value="Unassembled WGS sequence"/>
</dbReference>
<dbReference type="Pfam" id="PF02518">
    <property type="entry name" value="HATPase_c"/>
    <property type="match status" value="1"/>
</dbReference>
<keyword evidence="8" id="KW-0902">Two-component regulatory system</keyword>
<dbReference type="EMBL" id="JBHRZH010000021">
    <property type="protein sequence ID" value="MFC3763957.1"/>
    <property type="molecule type" value="Genomic_DNA"/>
</dbReference>
<name>A0ABV7YG84_9ACTN</name>
<dbReference type="InterPro" id="IPR011712">
    <property type="entry name" value="Sig_transdc_His_kin_sub3_dim/P"/>
</dbReference>
<evidence type="ECO:0000256" key="5">
    <source>
        <dbReference type="ARBA" id="ARBA00022741"/>
    </source>
</evidence>
<dbReference type="GO" id="GO:0016301">
    <property type="term" value="F:kinase activity"/>
    <property type="evidence" value="ECO:0007669"/>
    <property type="project" value="UniProtKB-KW"/>
</dbReference>
<evidence type="ECO:0000256" key="4">
    <source>
        <dbReference type="ARBA" id="ARBA00022679"/>
    </source>
</evidence>
<evidence type="ECO:0000256" key="1">
    <source>
        <dbReference type="ARBA" id="ARBA00000085"/>
    </source>
</evidence>
<dbReference type="PANTHER" id="PTHR24421:SF10">
    <property type="entry name" value="NITRATE_NITRITE SENSOR PROTEIN NARQ"/>
    <property type="match status" value="1"/>
</dbReference>
<protein>
    <recommendedName>
        <fullName evidence="2">histidine kinase</fullName>
        <ecNumber evidence="2">2.7.13.3</ecNumber>
    </recommendedName>
</protein>
<evidence type="ECO:0000313" key="12">
    <source>
        <dbReference type="EMBL" id="MFC3763957.1"/>
    </source>
</evidence>
<dbReference type="SUPFAM" id="SSF55874">
    <property type="entry name" value="ATPase domain of HSP90 chaperone/DNA topoisomerase II/histidine kinase"/>
    <property type="match status" value="1"/>
</dbReference>
<reference evidence="13" key="1">
    <citation type="journal article" date="2019" name="Int. J. Syst. Evol. Microbiol.">
        <title>The Global Catalogue of Microorganisms (GCM) 10K type strain sequencing project: providing services to taxonomists for standard genome sequencing and annotation.</title>
        <authorList>
            <consortium name="The Broad Institute Genomics Platform"/>
            <consortium name="The Broad Institute Genome Sequencing Center for Infectious Disease"/>
            <person name="Wu L."/>
            <person name="Ma J."/>
        </authorList>
    </citation>
    <scope>NUCLEOTIDE SEQUENCE [LARGE SCALE GENOMIC DNA]</scope>
    <source>
        <strain evidence="13">CGMCC 4.7241</strain>
    </source>
</reference>
<feature type="domain" description="Histidine kinase" evidence="11">
    <location>
        <begin position="207"/>
        <end position="403"/>
    </location>
</feature>
<dbReference type="InterPro" id="IPR036890">
    <property type="entry name" value="HATPase_C_sf"/>
</dbReference>
<evidence type="ECO:0000256" key="9">
    <source>
        <dbReference type="SAM" id="MobiDB-lite"/>
    </source>
</evidence>
<evidence type="ECO:0000256" key="3">
    <source>
        <dbReference type="ARBA" id="ARBA00022553"/>
    </source>
</evidence>
<evidence type="ECO:0000256" key="6">
    <source>
        <dbReference type="ARBA" id="ARBA00022777"/>
    </source>
</evidence>
<feature type="transmembrane region" description="Helical" evidence="10">
    <location>
        <begin position="81"/>
        <end position="106"/>
    </location>
</feature>
<sequence>MTSERTELAGRRRLWPRWPAFTRAEVLGDLPLAAVLVICSMTEAYVSTSTERSSHVPLPAAMTIGAILAIGVVVLRRRAPILALALPSLIGTWFGVGYVLSLFAAYHLGYRVLKTWKVVLATVLIGMLPTVLEWWLVIRQLGPEYNLGMIMVFTVIFTVVPTLIGRYARQRVALNEAGWEQARRLEREHQMVVEQTKLRERSRIAQDMHDSLGHELSLIALQAGALELDPELPDRQHETARLLRTTTADAVNRLHEIVGVLRDTTDPAPTEPAAEGVSALVDRAAASGVAVTYDESDDGTGDRNLSAMTDRAIYRVVQESLTNATKHAAGADVTVRLNYNADDVVVEVDNAAGAAIGSRAQENGGGRGLIGLAERVRLAGGRLTVGPREGGGFSVKARLPLRVGSAIAADEPPRLGNLPRLEPSSEEIARFADYPSAVARLRRSFWFKLVAPILGLAVFAVVYLFYTGLQMATVHPDPFQSLRDGQSQESAQDVLPPGNPDPPADFGPIEAEPKGQDCRYYSPRNGPWWDFSRYVGGQLYRVCYADGKLASHVILRQTKASQ</sequence>
<keyword evidence="13" id="KW-1185">Reference proteome</keyword>
<keyword evidence="4" id="KW-0808">Transferase</keyword>
<dbReference type="CDD" id="cd16917">
    <property type="entry name" value="HATPase_UhpB-NarQ-NarX-like"/>
    <property type="match status" value="1"/>
</dbReference>
<dbReference type="EC" id="2.7.13.3" evidence="2"/>
<dbReference type="PROSITE" id="PS50109">
    <property type="entry name" value="HIS_KIN"/>
    <property type="match status" value="1"/>
</dbReference>
<dbReference type="InterPro" id="IPR005467">
    <property type="entry name" value="His_kinase_dom"/>
</dbReference>
<dbReference type="Gene3D" id="3.30.565.10">
    <property type="entry name" value="Histidine kinase-like ATPase, C-terminal domain"/>
    <property type="match status" value="1"/>
</dbReference>
<feature type="transmembrane region" description="Helical" evidence="10">
    <location>
        <begin position="26"/>
        <end position="46"/>
    </location>
</feature>
<evidence type="ECO:0000313" key="13">
    <source>
        <dbReference type="Proteomes" id="UP001595699"/>
    </source>
</evidence>
<keyword evidence="6 12" id="KW-0418">Kinase</keyword>
<feature type="transmembrane region" description="Helical" evidence="10">
    <location>
        <begin position="118"/>
        <end position="138"/>
    </location>
</feature>
<evidence type="ECO:0000256" key="10">
    <source>
        <dbReference type="SAM" id="Phobius"/>
    </source>
</evidence>
<keyword evidence="3" id="KW-0597">Phosphoprotein</keyword>
<keyword evidence="10" id="KW-1133">Transmembrane helix</keyword>
<feature type="transmembrane region" description="Helical" evidence="10">
    <location>
        <begin position="445"/>
        <end position="466"/>
    </location>
</feature>